<evidence type="ECO:0000313" key="14">
    <source>
        <dbReference type="EMBL" id="MBK1783473.1"/>
    </source>
</evidence>
<comment type="caution">
    <text evidence="14">The sequence shown here is derived from an EMBL/GenBank/DDBJ whole genome shotgun (WGS) entry which is preliminary data.</text>
</comment>
<evidence type="ECO:0000256" key="10">
    <source>
        <dbReference type="ARBA" id="ARBA00023136"/>
    </source>
</evidence>
<keyword evidence="7 14" id="KW-0418">Kinase</keyword>
<dbReference type="CDD" id="cd06225">
    <property type="entry name" value="HAMP"/>
    <property type="match status" value="1"/>
</dbReference>
<evidence type="ECO:0000256" key="8">
    <source>
        <dbReference type="ARBA" id="ARBA00022989"/>
    </source>
</evidence>
<protein>
    <recommendedName>
        <fullName evidence="3">histidine kinase</fullName>
        <ecNumber evidence="3">2.7.13.3</ecNumber>
    </recommendedName>
</protein>
<feature type="domain" description="Histidine kinase" evidence="12">
    <location>
        <begin position="246"/>
        <end position="456"/>
    </location>
</feature>
<dbReference type="SMART" id="SM00387">
    <property type="entry name" value="HATPase_c"/>
    <property type="match status" value="1"/>
</dbReference>
<proteinExistence type="predicted"/>
<dbReference type="SMART" id="SM00304">
    <property type="entry name" value="HAMP"/>
    <property type="match status" value="1"/>
</dbReference>
<dbReference type="AlphaFoldDB" id="A0A934QQ69"/>
<evidence type="ECO:0000256" key="5">
    <source>
        <dbReference type="ARBA" id="ARBA00022679"/>
    </source>
</evidence>
<dbReference type="SUPFAM" id="SSF55874">
    <property type="entry name" value="ATPase domain of HSP90 chaperone/DNA topoisomerase II/histidine kinase"/>
    <property type="match status" value="1"/>
</dbReference>
<feature type="transmembrane region" description="Helical" evidence="11">
    <location>
        <begin position="159"/>
        <end position="180"/>
    </location>
</feature>
<dbReference type="RefSeq" id="WP_200314815.1">
    <property type="nucleotide sequence ID" value="NZ_JAENJH010000001.1"/>
</dbReference>
<dbReference type="CDD" id="cd00075">
    <property type="entry name" value="HATPase"/>
    <property type="match status" value="1"/>
</dbReference>
<name>A0A934QQ69_9PSEU</name>
<dbReference type="InterPro" id="IPR003594">
    <property type="entry name" value="HATPase_dom"/>
</dbReference>
<evidence type="ECO:0000256" key="6">
    <source>
        <dbReference type="ARBA" id="ARBA00022692"/>
    </source>
</evidence>
<dbReference type="PROSITE" id="PS50109">
    <property type="entry name" value="HIS_KIN"/>
    <property type="match status" value="1"/>
</dbReference>
<evidence type="ECO:0000256" key="1">
    <source>
        <dbReference type="ARBA" id="ARBA00000085"/>
    </source>
</evidence>
<evidence type="ECO:0000256" key="4">
    <source>
        <dbReference type="ARBA" id="ARBA00022553"/>
    </source>
</evidence>
<dbReference type="GO" id="GO:0005886">
    <property type="term" value="C:plasma membrane"/>
    <property type="evidence" value="ECO:0007669"/>
    <property type="project" value="UniProtKB-SubCell"/>
</dbReference>
<dbReference type="InterPro" id="IPR036097">
    <property type="entry name" value="HisK_dim/P_sf"/>
</dbReference>
<evidence type="ECO:0000259" key="13">
    <source>
        <dbReference type="PROSITE" id="PS50885"/>
    </source>
</evidence>
<keyword evidence="15" id="KW-1185">Reference proteome</keyword>
<evidence type="ECO:0000256" key="3">
    <source>
        <dbReference type="ARBA" id="ARBA00012438"/>
    </source>
</evidence>
<evidence type="ECO:0000313" key="15">
    <source>
        <dbReference type="Proteomes" id="UP000635245"/>
    </source>
</evidence>
<comment type="subcellular location">
    <subcellularLocation>
        <location evidence="2">Cell membrane</location>
    </subcellularLocation>
</comment>
<dbReference type="Gene3D" id="6.10.340.10">
    <property type="match status" value="1"/>
</dbReference>
<dbReference type="Pfam" id="PF00672">
    <property type="entry name" value="HAMP"/>
    <property type="match status" value="1"/>
</dbReference>
<keyword evidence="6 11" id="KW-0812">Transmembrane</keyword>
<dbReference type="InterPro" id="IPR036890">
    <property type="entry name" value="HATPase_C_sf"/>
</dbReference>
<dbReference type="InterPro" id="IPR004358">
    <property type="entry name" value="Sig_transdc_His_kin-like_C"/>
</dbReference>
<dbReference type="SMART" id="SM00388">
    <property type="entry name" value="HisKA"/>
    <property type="match status" value="1"/>
</dbReference>
<dbReference type="EC" id="2.7.13.3" evidence="3"/>
<dbReference type="GO" id="GO:0000155">
    <property type="term" value="F:phosphorelay sensor kinase activity"/>
    <property type="evidence" value="ECO:0007669"/>
    <property type="project" value="InterPro"/>
</dbReference>
<dbReference type="InterPro" id="IPR003660">
    <property type="entry name" value="HAMP_dom"/>
</dbReference>
<keyword evidence="8 11" id="KW-1133">Transmembrane helix</keyword>
<dbReference type="InterPro" id="IPR050428">
    <property type="entry name" value="TCS_sensor_his_kinase"/>
</dbReference>
<dbReference type="InterPro" id="IPR003661">
    <property type="entry name" value="HisK_dim/P_dom"/>
</dbReference>
<accession>A0A934QQ69</accession>
<keyword evidence="10 11" id="KW-0472">Membrane</keyword>
<dbReference type="EMBL" id="JAENJH010000001">
    <property type="protein sequence ID" value="MBK1783473.1"/>
    <property type="molecule type" value="Genomic_DNA"/>
</dbReference>
<dbReference type="PRINTS" id="PR00344">
    <property type="entry name" value="BCTRLSENSOR"/>
</dbReference>
<dbReference type="Pfam" id="PF02518">
    <property type="entry name" value="HATPase_c"/>
    <property type="match status" value="1"/>
</dbReference>
<dbReference type="Pfam" id="PF00512">
    <property type="entry name" value="HisKA"/>
    <property type="match status" value="1"/>
</dbReference>
<evidence type="ECO:0000256" key="11">
    <source>
        <dbReference type="SAM" id="Phobius"/>
    </source>
</evidence>
<evidence type="ECO:0000259" key="12">
    <source>
        <dbReference type="PROSITE" id="PS50109"/>
    </source>
</evidence>
<dbReference type="Gene3D" id="3.30.565.10">
    <property type="entry name" value="Histidine kinase-like ATPase, C-terminal domain"/>
    <property type="match status" value="1"/>
</dbReference>
<organism evidence="14 15">
    <name type="scientific">Prauserella cavernicola</name>
    <dbReference type="NCBI Taxonomy" id="2800127"/>
    <lineage>
        <taxon>Bacteria</taxon>
        <taxon>Bacillati</taxon>
        <taxon>Actinomycetota</taxon>
        <taxon>Actinomycetes</taxon>
        <taxon>Pseudonocardiales</taxon>
        <taxon>Pseudonocardiaceae</taxon>
        <taxon>Prauserella</taxon>
    </lineage>
</organism>
<dbReference type="SUPFAM" id="SSF47384">
    <property type="entry name" value="Homodimeric domain of signal transducing histidine kinase"/>
    <property type="match status" value="1"/>
</dbReference>
<keyword evidence="5" id="KW-0808">Transferase</keyword>
<dbReference type="SUPFAM" id="SSF158472">
    <property type="entry name" value="HAMP domain-like"/>
    <property type="match status" value="1"/>
</dbReference>
<dbReference type="PANTHER" id="PTHR45436:SF5">
    <property type="entry name" value="SENSOR HISTIDINE KINASE TRCS"/>
    <property type="match status" value="1"/>
</dbReference>
<feature type="domain" description="HAMP" evidence="13">
    <location>
        <begin position="185"/>
        <end position="238"/>
    </location>
</feature>
<evidence type="ECO:0000256" key="9">
    <source>
        <dbReference type="ARBA" id="ARBA00023012"/>
    </source>
</evidence>
<dbReference type="Proteomes" id="UP000635245">
    <property type="component" value="Unassembled WGS sequence"/>
</dbReference>
<dbReference type="InterPro" id="IPR005467">
    <property type="entry name" value="His_kinase_dom"/>
</dbReference>
<gene>
    <name evidence="14" type="ORF">JHE00_03975</name>
</gene>
<dbReference type="PROSITE" id="PS50885">
    <property type="entry name" value="HAMP"/>
    <property type="match status" value="1"/>
</dbReference>
<keyword evidence="4" id="KW-0597">Phosphoprotein</keyword>
<dbReference type="PANTHER" id="PTHR45436">
    <property type="entry name" value="SENSOR HISTIDINE KINASE YKOH"/>
    <property type="match status" value="1"/>
</dbReference>
<comment type="catalytic activity">
    <reaction evidence="1">
        <text>ATP + protein L-histidine = ADP + protein N-phospho-L-histidine.</text>
        <dbReference type="EC" id="2.7.13.3"/>
    </reaction>
</comment>
<evidence type="ECO:0000256" key="2">
    <source>
        <dbReference type="ARBA" id="ARBA00004236"/>
    </source>
</evidence>
<evidence type="ECO:0000256" key="7">
    <source>
        <dbReference type="ARBA" id="ARBA00022777"/>
    </source>
</evidence>
<reference evidence="14" key="1">
    <citation type="submission" date="2020-12" db="EMBL/GenBank/DDBJ databases">
        <title>Prauserella sp. ASG 168, a novel actinomycete isolated from cave rock.</title>
        <authorList>
            <person name="Suriyachadkun C."/>
        </authorList>
    </citation>
    <scope>NUCLEOTIDE SEQUENCE</scope>
    <source>
        <strain evidence="14">ASG 168</strain>
    </source>
</reference>
<dbReference type="CDD" id="cd00082">
    <property type="entry name" value="HisKA"/>
    <property type="match status" value="1"/>
</dbReference>
<keyword evidence="9" id="KW-0902">Two-component regulatory system</keyword>
<dbReference type="Gene3D" id="1.10.287.130">
    <property type="match status" value="1"/>
</dbReference>
<sequence length="462" mass="49917">MRARLRAVIALLMAGVVTALSVPLAISRIDVGQQELLTHRRDELRGLVSMAEAGSTGGGRGSLLAEFRRYERVHDVRVALFDPAAGVRLASSDTSRWADADVRARVTRALDGRRDIAGPLVLPWHDRDLVVAEPVTRDGAVLGALVTLSPSDELRRSGAVVLGLIAVVAMLTLAGCVAVASRIASWVLRPIEQLDHAAHEFGSGRLATRVAAAGGPRELRRLAGTFNVMAARVEAAIDRERRFVADASHQLRNPLGALRLRIDQLEFALRPGHEEEHDHVRREAERLGRILDDLLRLARADAGVGEPALVEVSGIVDERLFAWAPLARNRRITVVGGPHATAHAWLEPTALSTSLDVVLDNALKFTPRGGTVTILLQREGAELALSVSDTGPGLERDELGRVTDRFWRSPRHQNVAGTGLGLSIARELLRTHGGRVDLASGSDGGLTVRLVFPAAEHSLRHR</sequence>